<evidence type="ECO:0000313" key="2">
    <source>
        <dbReference type="Proteomes" id="UP000286134"/>
    </source>
</evidence>
<protein>
    <submittedName>
        <fullName evidence="1">Uncharacterized protein</fullName>
    </submittedName>
</protein>
<gene>
    <name evidence="1" type="ORF">OnM2_00936</name>
</gene>
<keyword evidence="2" id="KW-1185">Reference proteome</keyword>
<accession>A0A420I0W8</accession>
<reference evidence="1 2" key="1">
    <citation type="journal article" date="2018" name="BMC Genomics">
        <title>Comparative genome analyses reveal sequence features reflecting distinct modes of host-adaptation between dicot and monocot powdery mildew.</title>
        <authorList>
            <person name="Wu Y."/>
            <person name="Ma X."/>
            <person name="Pan Z."/>
            <person name="Kale S.D."/>
            <person name="Song Y."/>
            <person name="King H."/>
            <person name="Zhang Q."/>
            <person name="Presley C."/>
            <person name="Deng X."/>
            <person name="Wei C.I."/>
            <person name="Xiao S."/>
        </authorList>
    </citation>
    <scope>NUCLEOTIDE SEQUENCE [LARGE SCALE GENOMIC DNA]</scope>
    <source>
        <strain evidence="1">UMSG2</strain>
    </source>
</reference>
<sequence length="76" mass="8535">MHGLTGPIGMKMKKTSLSLSIFPNSFLLPSAPICFSLPLVVGQRDIVLLRLCKRNIITSSSFDDQETRNWVLPEFQ</sequence>
<evidence type="ECO:0000313" key="1">
    <source>
        <dbReference type="EMBL" id="RKF63320.1"/>
    </source>
</evidence>
<organism evidence="1 2">
    <name type="scientific">Erysiphe neolycopersici</name>
    <dbReference type="NCBI Taxonomy" id="212602"/>
    <lineage>
        <taxon>Eukaryota</taxon>
        <taxon>Fungi</taxon>
        <taxon>Dikarya</taxon>
        <taxon>Ascomycota</taxon>
        <taxon>Pezizomycotina</taxon>
        <taxon>Leotiomycetes</taxon>
        <taxon>Erysiphales</taxon>
        <taxon>Erysiphaceae</taxon>
        <taxon>Erysiphe</taxon>
    </lineage>
</organism>
<comment type="caution">
    <text evidence="1">The sequence shown here is derived from an EMBL/GenBank/DDBJ whole genome shotgun (WGS) entry which is preliminary data.</text>
</comment>
<name>A0A420I0W8_9PEZI</name>
<dbReference type="AlphaFoldDB" id="A0A420I0W8"/>
<dbReference type="EMBL" id="MCFK01002635">
    <property type="protein sequence ID" value="RKF63320.1"/>
    <property type="molecule type" value="Genomic_DNA"/>
</dbReference>
<proteinExistence type="predicted"/>
<dbReference type="Proteomes" id="UP000286134">
    <property type="component" value="Unassembled WGS sequence"/>
</dbReference>